<sequence>MGVDNCKNFRICGKHFSAMQYKRDFRFELCSIKRGKNYRDLKEDAIPDQYLPLPATLLNDSTQFEGSGVLQQLSDAAVRSGRCPNSSLTQASPGGNKVKSEALEKIDPPPVLEVPAIYIKEEPEDVTEEGSIKEEPFLCGNELGGVDEQKMFSKAFEIPAEVSNK</sequence>
<dbReference type="RefSeq" id="XP_018008412.1">
    <property type="nucleotide sequence ID" value="XM_018152923.2"/>
</dbReference>
<proteinExistence type="predicted"/>
<reference evidence="3" key="1">
    <citation type="submission" date="2025-08" db="UniProtKB">
        <authorList>
            <consortium name="RefSeq"/>
        </authorList>
    </citation>
    <scope>IDENTIFICATION</scope>
    <source>
        <tissue evidence="3">Whole organism</tissue>
    </source>
</reference>
<feature type="compositionally biased region" description="Polar residues" evidence="1">
    <location>
        <begin position="83"/>
        <end position="93"/>
    </location>
</feature>
<keyword evidence="2" id="KW-1185">Reference proteome</keyword>
<evidence type="ECO:0000313" key="3">
    <source>
        <dbReference type="RefSeq" id="XP_018008412.1"/>
    </source>
</evidence>
<gene>
    <name evidence="3" type="primary">LOC108666112</name>
</gene>
<evidence type="ECO:0000256" key="1">
    <source>
        <dbReference type="SAM" id="MobiDB-lite"/>
    </source>
</evidence>
<dbReference type="AlphaFoldDB" id="A0A8B7N3I1"/>
<dbReference type="GeneID" id="108666112"/>
<evidence type="ECO:0000313" key="2">
    <source>
        <dbReference type="Proteomes" id="UP000694843"/>
    </source>
</evidence>
<protein>
    <submittedName>
        <fullName evidence="3">Uncharacterized protein LOC108666112 isoform X1</fullName>
    </submittedName>
</protein>
<organism evidence="2 3">
    <name type="scientific">Hyalella azteca</name>
    <name type="common">Amphipod</name>
    <dbReference type="NCBI Taxonomy" id="294128"/>
    <lineage>
        <taxon>Eukaryota</taxon>
        <taxon>Metazoa</taxon>
        <taxon>Ecdysozoa</taxon>
        <taxon>Arthropoda</taxon>
        <taxon>Crustacea</taxon>
        <taxon>Multicrustacea</taxon>
        <taxon>Malacostraca</taxon>
        <taxon>Eumalacostraca</taxon>
        <taxon>Peracarida</taxon>
        <taxon>Amphipoda</taxon>
        <taxon>Senticaudata</taxon>
        <taxon>Talitrida</taxon>
        <taxon>Talitroidea</taxon>
        <taxon>Hyalellidae</taxon>
        <taxon>Hyalella</taxon>
    </lineage>
</organism>
<dbReference type="OrthoDB" id="7331812at2759"/>
<accession>A0A8B7N3I1</accession>
<dbReference type="Proteomes" id="UP000694843">
    <property type="component" value="Unplaced"/>
</dbReference>
<feature type="region of interest" description="Disordered" evidence="1">
    <location>
        <begin position="81"/>
        <end position="101"/>
    </location>
</feature>
<name>A0A8B7N3I1_HYAAZ</name>
<dbReference type="KEGG" id="hazt:108666112"/>